<organism evidence="1 2">
    <name type="scientific">Ficus carica</name>
    <name type="common">Common fig</name>
    <dbReference type="NCBI Taxonomy" id="3494"/>
    <lineage>
        <taxon>Eukaryota</taxon>
        <taxon>Viridiplantae</taxon>
        <taxon>Streptophyta</taxon>
        <taxon>Embryophyta</taxon>
        <taxon>Tracheophyta</taxon>
        <taxon>Spermatophyta</taxon>
        <taxon>Magnoliopsida</taxon>
        <taxon>eudicotyledons</taxon>
        <taxon>Gunneridae</taxon>
        <taxon>Pentapetalae</taxon>
        <taxon>rosids</taxon>
        <taxon>fabids</taxon>
        <taxon>Rosales</taxon>
        <taxon>Moraceae</taxon>
        <taxon>Ficeae</taxon>
        <taxon>Ficus</taxon>
    </lineage>
</organism>
<gene>
    <name evidence="1" type="ORF">TIFTF001_030334</name>
</gene>
<protein>
    <submittedName>
        <fullName evidence="1">Uncharacterized protein</fullName>
    </submittedName>
</protein>
<reference evidence="1" key="1">
    <citation type="submission" date="2023-07" db="EMBL/GenBank/DDBJ databases">
        <title>draft genome sequence of fig (Ficus carica).</title>
        <authorList>
            <person name="Takahashi T."/>
            <person name="Nishimura K."/>
        </authorList>
    </citation>
    <scope>NUCLEOTIDE SEQUENCE</scope>
</reference>
<dbReference type="Proteomes" id="UP001187192">
    <property type="component" value="Unassembled WGS sequence"/>
</dbReference>
<proteinExistence type="predicted"/>
<evidence type="ECO:0000313" key="2">
    <source>
        <dbReference type="Proteomes" id="UP001187192"/>
    </source>
</evidence>
<accession>A0AA88DU20</accession>
<dbReference type="AlphaFoldDB" id="A0AA88DU20"/>
<comment type="caution">
    <text evidence="1">The sequence shown here is derived from an EMBL/GenBank/DDBJ whole genome shotgun (WGS) entry which is preliminary data.</text>
</comment>
<sequence>MNPLPENICEARAIASFTASRLAVVAEIHLGKSKLDFAGSRIAIAFICHSPSRASIQEESLRNLLSAVASLHPGGTVANPARRELAISGFRVRR</sequence>
<keyword evidence="2" id="KW-1185">Reference proteome</keyword>
<evidence type="ECO:0000313" key="1">
    <source>
        <dbReference type="EMBL" id="GMN61246.1"/>
    </source>
</evidence>
<dbReference type="EMBL" id="BTGU01000108">
    <property type="protein sequence ID" value="GMN61246.1"/>
    <property type="molecule type" value="Genomic_DNA"/>
</dbReference>
<name>A0AA88DU20_FICCA</name>